<keyword evidence="4" id="KW-0564">Palmitate</keyword>
<feature type="signal peptide" evidence="7">
    <location>
        <begin position="1"/>
        <end position="22"/>
    </location>
</feature>
<dbReference type="PROSITE" id="PS51257">
    <property type="entry name" value="PROKAR_LIPOPROTEIN"/>
    <property type="match status" value="1"/>
</dbReference>
<dbReference type="PATRIC" id="fig|1195236.3.peg.2808"/>
<protein>
    <submittedName>
        <fullName evidence="8">ABC-type sugar transport system, periplasmic component</fullName>
    </submittedName>
</protein>
<comment type="caution">
    <text evidence="8">The sequence shown here is derived from an EMBL/GenBank/DDBJ whole genome shotgun (WGS) entry which is preliminary data.</text>
</comment>
<evidence type="ECO:0000256" key="6">
    <source>
        <dbReference type="SAM" id="MobiDB-lite"/>
    </source>
</evidence>
<evidence type="ECO:0000256" key="5">
    <source>
        <dbReference type="ARBA" id="ARBA00023288"/>
    </source>
</evidence>
<keyword evidence="9" id="KW-1185">Reference proteome</keyword>
<dbReference type="InterPro" id="IPR006059">
    <property type="entry name" value="SBP"/>
</dbReference>
<evidence type="ECO:0000313" key="9">
    <source>
        <dbReference type="Proteomes" id="UP000014155"/>
    </source>
</evidence>
<accession>S0FR84</accession>
<sequence>MLRRKISMALAVAISVSMLGMAGCGSGGNTAVDTSASSAAAGTSSTSAPQSSNEKVAIRILTRLSSNQPNAVAFRDRVKEFEDKNPNITIEDQSIEDEASFNTKFKTAVASGDVPELFQTYGGAAFGEYAKSGVAADLSADLEADKTWSEPFLPVFENFQFKDVEGTYAVPYEFFAVALFYNKDLFKQIGAEPPKTIEEFEAVSEKFKAAGIVPMALGEKDVWRGGHLIANLIDKKLGAQKNMDLADRKARYDDPDMVEIFKIINDWAKKGYFGDKPATYDNNAEKAMFHSGKSAMHMNGSWYVPEATASPIADKVGVVPFPYFSDKPDNQNVWMGGAGGAFCISGKAEGAKRDAALSLLKYTTSVDAFKYYQKVQKGGIFPIKMESDPSVVDRLTVEYSNLLNSAEFKAEVYSYDPLPTMSDKVRNEIQGMFSGQDPEKTAKNIQSEIDKNTK</sequence>
<dbReference type="Proteomes" id="UP000014155">
    <property type="component" value="Unassembled WGS sequence"/>
</dbReference>
<dbReference type="PANTHER" id="PTHR43649">
    <property type="entry name" value="ARABINOSE-BINDING PROTEIN-RELATED"/>
    <property type="match status" value="1"/>
</dbReference>
<evidence type="ECO:0000256" key="2">
    <source>
        <dbReference type="ARBA" id="ARBA00022729"/>
    </source>
</evidence>
<keyword evidence="5" id="KW-0449">Lipoprotein</keyword>
<keyword evidence="8" id="KW-0813">Transport</keyword>
<keyword evidence="2 7" id="KW-0732">Signal</keyword>
<name>S0FR84_RUMCE</name>
<reference evidence="8 9" key="1">
    <citation type="journal article" date="2013" name="Genome Announc.">
        <title>Draft Genome Sequence of the Cellulolytic, Mesophilic, Anaerobic Bacterium Clostridium termitidis Strain CT1112 (DSM 5398).</title>
        <authorList>
            <person name="Lal S."/>
            <person name="Ramachandran U."/>
            <person name="Zhang X."/>
            <person name="Munir R."/>
            <person name="Sparling R."/>
            <person name="Levin D.B."/>
        </authorList>
    </citation>
    <scope>NUCLEOTIDE SEQUENCE [LARGE SCALE GENOMIC DNA]</scope>
    <source>
        <strain evidence="8 9">CT1112</strain>
    </source>
</reference>
<keyword evidence="8" id="KW-0762">Sugar transport</keyword>
<dbReference type="PANTHER" id="PTHR43649:SF33">
    <property type="entry name" value="POLYGALACTURONAN_RHAMNOGALACTURONAN-BINDING PROTEIN YTCQ"/>
    <property type="match status" value="1"/>
</dbReference>
<feature type="chain" id="PRO_5038986370" evidence="7">
    <location>
        <begin position="23"/>
        <end position="454"/>
    </location>
</feature>
<feature type="region of interest" description="Disordered" evidence="6">
    <location>
        <begin position="432"/>
        <end position="454"/>
    </location>
</feature>
<dbReference type="AlphaFoldDB" id="S0FR84"/>
<evidence type="ECO:0000256" key="1">
    <source>
        <dbReference type="ARBA" id="ARBA00022475"/>
    </source>
</evidence>
<evidence type="ECO:0000313" key="8">
    <source>
        <dbReference type="EMBL" id="EMS71699.1"/>
    </source>
</evidence>
<evidence type="ECO:0000256" key="7">
    <source>
        <dbReference type="SAM" id="SignalP"/>
    </source>
</evidence>
<organism evidence="8 9">
    <name type="scientific">Ruminiclostridium cellobioparum subsp. termitidis CT1112</name>
    <dbReference type="NCBI Taxonomy" id="1195236"/>
    <lineage>
        <taxon>Bacteria</taxon>
        <taxon>Bacillati</taxon>
        <taxon>Bacillota</taxon>
        <taxon>Clostridia</taxon>
        <taxon>Eubacteriales</taxon>
        <taxon>Oscillospiraceae</taxon>
        <taxon>Ruminiclostridium</taxon>
    </lineage>
</organism>
<gene>
    <name evidence="8" type="ORF">CTER_2493</name>
</gene>
<dbReference type="RefSeq" id="WP_004626098.1">
    <property type="nucleotide sequence ID" value="NZ_AORV01000035.1"/>
</dbReference>
<dbReference type="STRING" id="1195236.CTER_2493"/>
<dbReference type="EMBL" id="AORV01000035">
    <property type="protein sequence ID" value="EMS71699.1"/>
    <property type="molecule type" value="Genomic_DNA"/>
</dbReference>
<keyword evidence="1" id="KW-1003">Cell membrane</keyword>
<evidence type="ECO:0000256" key="4">
    <source>
        <dbReference type="ARBA" id="ARBA00023139"/>
    </source>
</evidence>
<dbReference type="InterPro" id="IPR050490">
    <property type="entry name" value="Bact_solute-bd_prot1"/>
</dbReference>
<evidence type="ECO:0000256" key="3">
    <source>
        <dbReference type="ARBA" id="ARBA00023136"/>
    </source>
</evidence>
<dbReference type="Gene3D" id="3.40.190.10">
    <property type="entry name" value="Periplasmic binding protein-like II"/>
    <property type="match status" value="2"/>
</dbReference>
<dbReference type="SUPFAM" id="SSF53850">
    <property type="entry name" value="Periplasmic binding protein-like II"/>
    <property type="match status" value="1"/>
</dbReference>
<proteinExistence type="predicted"/>
<dbReference type="eggNOG" id="COG1653">
    <property type="taxonomic scope" value="Bacteria"/>
</dbReference>
<feature type="compositionally biased region" description="Basic and acidic residues" evidence="6">
    <location>
        <begin position="437"/>
        <end position="454"/>
    </location>
</feature>
<dbReference type="Pfam" id="PF01547">
    <property type="entry name" value="SBP_bac_1"/>
    <property type="match status" value="1"/>
</dbReference>
<keyword evidence="3" id="KW-0472">Membrane</keyword>